<evidence type="ECO:0000313" key="3">
    <source>
        <dbReference type="Proteomes" id="UP000620550"/>
    </source>
</evidence>
<comment type="caution">
    <text evidence="2">The sequence shown here is derived from an EMBL/GenBank/DDBJ whole genome shotgun (WGS) entry which is preliminary data.</text>
</comment>
<evidence type="ECO:0000259" key="1">
    <source>
        <dbReference type="PROSITE" id="PS51186"/>
    </source>
</evidence>
<dbReference type="EMBL" id="BNAF01000001">
    <property type="protein sequence ID" value="GHE23197.1"/>
    <property type="molecule type" value="Genomic_DNA"/>
</dbReference>
<dbReference type="Gene3D" id="3.40.630.30">
    <property type="match status" value="1"/>
</dbReference>
<dbReference type="InterPro" id="IPR000182">
    <property type="entry name" value="GNAT_dom"/>
</dbReference>
<sequence length="148" mass="17331">MEIQWVVKPFAELSGLQLYQILQLRIDVFMLEQDCLYRECDDKDLASLHLFGTHNQQIVAYARLLPAGISYSDLSIGRVVVRADYRKYRIGKELMNHAIAYWKSVEPSTPIRISGQLYLQKFYEDLGFEKVSEVYLEDNIPHIEMLKK</sequence>
<dbReference type="Proteomes" id="UP000620550">
    <property type="component" value="Unassembled WGS sequence"/>
</dbReference>
<proteinExistence type="predicted"/>
<feature type="domain" description="N-acetyltransferase" evidence="1">
    <location>
        <begin position="8"/>
        <end position="148"/>
    </location>
</feature>
<protein>
    <submittedName>
        <fullName evidence="2">GNAT family acetyltransferase</fullName>
    </submittedName>
</protein>
<accession>A0ABQ3HSQ1</accession>
<dbReference type="InterPro" id="IPR016181">
    <property type="entry name" value="Acyl_CoA_acyltransferase"/>
</dbReference>
<reference evidence="3" key="1">
    <citation type="journal article" date="2019" name="Int. J. Syst. Evol. Microbiol.">
        <title>The Global Catalogue of Microorganisms (GCM) 10K type strain sequencing project: providing services to taxonomists for standard genome sequencing and annotation.</title>
        <authorList>
            <consortium name="The Broad Institute Genomics Platform"/>
            <consortium name="The Broad Institute Genome Sequencing Center for Infectious Disease"/>
            <person name="Wu L."/>
            <person name="Ma J."/>
        </authorList>
    </citation>
    <scope>NUCLEOTIDE SEQUENCE [LARGE SCALE GENOMIC DNA]</scope>
    <source>
        <strain evidence="3">CGMCC 1.12966</strain>
    </source>
</reference>
<keyword evidence="3" id="KW-1185">Reference proteome</keyword>
<name>A0ABQ3HSQ1_9SPHI</name>
<gene>
    <name evidence="2" type="ORF">GCM10017764_01650</name>
</gene>
<dbReference type="RefSeq" id="WP_229826238.1">
    <property type="nucleotide sequence ID" value="NZ_BNAF01000001.1"/>
</dbReference>
<dbReference type="SUPFAM" id="SSF55729">
    <property type="entry name" value="Acyl-CoA N-acyltransferases (Nat)"/>
    <property type="match status" value="1"/>
</dbReference>
<dbReference type="Pfam" id="PF13673">
    <property type="entry name" value="Acetyltransf_10"/>
    <property type="match status" value="1"/>
</dbReference>
<organism evidence="2 3">
    <name type="scientific">Sphingobacterium griseoflavum</name>
    <dbReference type="NCBI Taxonomy" id="1474952"/>
    <lineage>
        <taxon>Bacteria</taxon>
        <taxon>Pseudomonadati</taxon>
        <taxon>Bacteroidota</taxon>
        <taxon>Sphingobacteriia</taxon>
        <taxon>Sphingobacteriales</taxon>
        <taxon>Sphingobacteriaceae</taxon>
        <taxon>Sphingobacterium</taxon>
    </lineage>
</organism>
<dbReference type="CDD" id="cd04301">
    <property type="entry name" value="NAT_SF"/>
    <property type="match status" value="1"/>
</dbReference>
<dbReference type="PROSITE" id="PS51186">
    <property type="entry name" value="GNAT"/>
    <property type="match status" value="1"/>
</dbReference>
<evidence type="ECO:0000313" key="2">
    <source>
        <dbReference type="EMBL" id="GHE23197.1"/>
    </source>
</evidence>